<dbReference type="KEGG" id="hazt:108678388"/>
<sequence>MKSLLVLVISLLATAAAQKLFFAKCPSQAVVPNLDVKKYLGLWYENRKYKTIFQLGGRCTTATYTDAGNGIIGVRNDQKITVIPVSVVGQAKFADPTKTEAKLTVSFTSATPFANDTSSVTASNYWVLDTDYDNYAIVWSCQAAIIANIQFLWVLTRQRSPPEAIITKVLGVITDRGLDTSKLDVSKQDLCF</sequence>
<feature type="signal peptide" evidence="10">
    <location>
        <begin position="1"/>
        <end position="17"/>
    </location>
</feature>
<dbReference type="GO" id="GO:0000302">
    <property type="term" value="P:response to reactive oxygen species"/>
    <property type="evidence" value="ECO:0007669"/>
    <property type="project" value="TreeGrafter"/>
</dbReference>
<dbReference type="GO" id="GO:0006629">
    <property type="term" value="P:lipid metabolic process"/>
    <property type="evidence" value="ECO:0007669"/>
    <property type="project" value="TreeGrafter"/>
</dbReference>
<feature type="chain" id="PRO_5034397451" description="Apolipoprotein D" evidence="10">
    <location>
        <begin position="18"/>
        <end position="192"/>
    </location>
</feature>
<evidence type="ECO:0000259" key="11">
    <source>
        <dbReference type="Pfam" id="PF08212"/>
    </source>
</evidence>
<dbReference type="Pfam" id="PF08212">
    <property type="entry name" value="Lipocalin_2"/>
    <property type="match status" value="1"/>
</dbReference>
<dbReference type="PRINTS" id="PR01273">
    <property type="entry name" value="INVTBRTCOLOR"/>
</dbReference>
<keyword evidence="9" id="KW-0325">Glycoprotein</keyword>
<dbReference type="Proteomes" id="UP000694843">
    <property type="component" value="Unplaced"/>
</dbReference>
<evidence type="ECO:0000256" key="8">
    <source>
        <dbReference type="ARBA" id="ARBA00023157"/>
    </source>
</evidence>
<dbReference type="FunFam" id="2.40.128.20:FF:000003">
    <property type="entry name" value="Apolipoprotein D"/>
    <property type="match status" value="1"/>
</dbReference>
<feature type="domain" description="Lipocalin/cytosolic fatty-acid binding" evidence="11">
    <location>
        <begin position="34"/>
        <end position="187"/>
    </location>
</feature>
<protein>
    <recommendedName>
        <fullName evidence="3">Apolipoprotein D</fullName>
    </recommendedName>
</protein>
<gene>
    <name evidence="13" type="primary">LOC108678388</name>
</gene>
<dbReference type="GO" id="GO:0008289">
    <property type="term" value="F:lipid binding"/>
    <property type="evidence" value="ECO:0007669"/>
    <property type="project" value="UniProtKB-KW"/>
</dbReference>
<dbReference type="PANTHER" id="PTHR10612">
    <property type="entry name" value="APOLIPOPROTEIN D"/>
    <property type="match status" value="1"/>
</dbReference>
<keyword evidence="4" id="KW-0813">Transport</keyword>
<keyword evidence="12" id="KW-1185">Reference proteome</keyword>
<dbReference type="OMA" id="ANIQFLW"/>
<keyword evidence="8" id="KW-1015">Disulfide bond</keyword>
<evidence type="ECO:0000256" key="5">
    <source>
        <dbReference type="ARBA" id="ARBA00022525"/>
    </source>
</evidence>
<dbReference type="Gene3D" id="2.40.128.20">
    <property type="match status" value="1"/>
</dbReference>
<accession>A0A8B7P904</accession>
<organism evidence="12 13">
    <name type="scientific">Hyalella azteca</name>
    <name type="common">Amphipod</name>
    <dbReference type="NCBI Taxonomy" id="294128"/>
    <lineage>
        <taxon>Eukaryota</taxon>
        <taxon>Metazoa</taxon>
        <taxon>Ecdysozoa</taxon>
        <taxon>Arthropoda</taxon>
        <taxon>Crustacea</taxon>
        <taxon>Multicrustacea</taxon>
        <taxon>Malacostraca</taxon>
        <taxon>Eumalacostraca</taxon>
        <taxon>Peracarida</taxon>
        <taxon>Amphipoda</taxon>
        <taxon>Senticaudata</taxon>
        <taxon>Talitrida</taxon>
        <taxon>Talitroidea</taxon>
        <taxon>Hyalellidae</taxon>
        <taxon>Hyalella</taxon>
    </lineage>
</organism>
<dbReference type="RefSeq" id="XP_018022292.1">
    <property type="nucleotide sequence ID" value="XM_018166803.1"/>
</dbReference>
<evidence type="ECO:0000256" key="4">
    <source>
        <dbReference type="ARBA" id="ARBA00022448"/>
    </source>
</evidence>
<keyword evidence="6 10" id="KW-0732">Signal</keyword>
<evidence type="ECO:0000256" key="10">
    <source>
        <dbReference type="PIRNR" id="PIRNR036893"/>
    </source>
</evidence>
<reference evidence="13" key="1">
    <citation type="submission" date="2025-08" db="UniProtKB">
        <authorList>
            <consortium name="RefSeq"/>
        </authorList>
    </citation>
    <scope>IDENTIFICATION</scope>
    <source>
        <tissue evidence="13">Whole organism</tissue>
    </source>
</reference>
<evidence type="ECO:0000313" key="13">
    <source>
        <dbReference type="RefSeq" id="XP_018022292.1"/>
    </source>
</evidence>
<proteinExistence type="inferred from homology"/>
<dbReference type="PANTHER" id="PTHR10612:SF34">
    <property type="entry name" value="APOLIPOPROTEIN D"/>
    <property type="match status" value="1"/>
</dbReference>
<dbReference type="GO" id="GO:0005576">
    <property type="term" value="C:extracellular region"/>
    <property type="evidence" value="ECO:0007669"/>
    <property type="project" value="UniProtKB-SubCell"/>
</dbReference>
<dbReference type="InterPro" id="IPR022271">
    <property type="entry name" value="Lipocalin_ApoD"/>
</dbReference>
<keyword evidence="5" id="KW-0964">Secreted</keyword>
<dbReference type="InterPro" id="IPR000566">
    <property type="entry name" value="Lipocln_cytosolic_FA-bd_dom"/>
</dbReference>
<evidence type="ECO:0000256" key="7">
    <source>
        <dbReference type="ARBA" id="ARBA00023121"/>
    </source>
</evidence>
<evidence type="ECO:0000256" key="6">
    <source>
        <dbReference type="ARBA" id="ARBA00022729"/>
    </source>
</evidence>
<evidence type="ECO:0000256" key="2">
    <source>
        <dbReference type="ARBA" id="ARBA00006889"/>
    </source>
</evidence>
<evidence type="ECO:0000256" key="3">
    <source>
        <dbReference type="ARBA" id="ARBA00019890"/>
    </source>
</evidence>
<dbReference type="SUPFAM" id="SSF50814">
    <property type="entry name" value="Lipocalins"/>
    <property type="match status" value="1"/>
</dbReference>
<dbReference type="AlphaFoldDB" id="A0A8B7P904"/>
<dbReference type="GO" id="GO:0005737">
    <property type="term" value="C:cytoplasm"/>
    <property type="evidence" value="ECO:0007669"/>
    <property type="project" value="TreeGrafter"/>
</dbReference>
<dbReference type="GeneID" id="108678388"/>
<keyword evidence="7" id="KW-0446">Lipid-binding</keyword>
<evidence type="ECO:0000256" key="9">
    <source>
        <dbReference type="ARBA" id="ARBA00023180"/>
    </source>
</evidence>
<dbReference type="InterPro" id="IPR012674">
    <property type="entry name" value="Calycin"/>
</dbReference>
<evidence type="ECO:0000313" key="12">
    <source>
        <dbReference type="Proteomes" id="UP000694843"/>
    </source>
</evidence>
<comment type="subcellular location">
    <subcellularLocation>
        <location evidence="1">Secreted</location>
    </subcellularLocation>
</comment>
<dbReference type="PIRSF" id="PIRSF036893">
    <property type="entry name" value="Lipocalin_ApoD"/>
    <property type="match status" value="1"/>
</dbReference>
<dbReference type="OrthoDB" id="565904at2759"/>
<comment type="similarity">
    <text evidence="2 10">Belongs to the calycin superfamily. Lipocalin family.</text>
</comment>
<dbReference type="InterPro" id="IPR003057">
    <property type="entry name" value="Invtbrt_color"/>
</dbReference>
<dbReference type="GO" id="GO:0031409">
    <property type="term" value="F:pigment binding"/>
    <property type="evidence" value="ECO:0007669"/>
    <property type="project" value="InterPro"/>
</dbReference>
<name>A0A8B7P904_HYAAZ</name>
<evidence type="ECO:0000256" key="1">
    <source>
        <dbReference type="ARBA" id="ARBA00004613"/>
    </source>
</evidence>